<dbReference type="InterPro" id="IPR011990">
    <property type="entry name" value="TPR-like_helical_dom_sf"/>
</dbReference>
<dbReference type="Pfam" id="PF13181">
    <property type="entry name" value="TPR_8"/>
    <property type="match status" value="1"/>
</dbReference>
<dbReference type="AlphaFoldDB" id="X1PXC4"/>
<name>X1PXC4_9ZZZZ</name>
<sequence length="242" mass="27805">MERFQKAMNLIDQGRLQEAKGIFEEILMDDPKNVDALYNLGMCFTELAHPEKAIKALEQCIKYRPNYSNAYVALGFAYSRMNDTENAKKYFLEALELDANNSFALRNLGGLFGRVGEIEKSLYYLEKAHEIYPHDPNTVYGLGYAYQRVRDYEKVDKYYKQVLTMDASGEIISLAKDGLREIAVSHLKAKGFRMDAVFYLLSALKLFEQKTEEEIRRIAFEIALKGQSGLNINNPDTKYTLN</sequence>
<comment type="caution">
    <text evidence="1">The sequence shown here is derived from an EMBL/GenBank/DDBJ whole genome shotgun (WGS) entry which is preliminary data.</text>
</comment>
<reference evidence="1" key="1">
    <citation type="journal article" date="2014" name="Front. Microbiol.">
        <title>High frequency of phylogenetically diverse reductive dehalogenase-homologous genes in deep subseafloor sedimentary metagenomes.</title>
        <authorList>
            <person name="Kawai M."/>
            <person name="Futagami T."/>
            <person name="Toyoda A."/>
            <person name="Takaki Y."/>
            <person name="Nishi S."/>
            <person name="Hori S."/>
            <person name="Arai W."/>
            <person name="Tsubouchi T."/>
            <person name="Morono Y."/>
            <person name="Uchiyama I."/>
            <person name="Ito T."/>
            <person name="Fujiyama A."/>
            <person name="Inagaki F."/>
            <person name="Takami H."/>
        </authorList>
    </citation>
    <scope>NUCLEOTIDE SEQUENCE</scope>
    <source>
        <strain evidence="1">Expedition CK06-06</strain>
    </source>
</reference>
<gene>
    <name evidence="1" type="ORF">S06H3_47635</name>
</gene>
<dbReference type="PANTHER" id="PTHR12558">
    <property type="entry name" value="CELL DIVISION CYCLE 16,23,27"/>
    <property type="match status" value="1"/>
</dbReference>
<evidence type="ECO:0000313" key="1">
    <source>
        <dbReference type="EMBL" id="GAI35604.1"/>
    </source>
</evidence>
<dbReference type="Gene3D" id="1.25.40.10">
    <property type="entry name" value="Tetratricopeptide repeat domain"/>
    <property type="match status" value="1"/>
</dbReference>
<dbReference type="EMBL" id="BARV01029931">
    <property type="protein sequence ID" value="GAI35604.1"/>
    <property type="molecule type" value="Genomic_DNA"/>
</dbReference>
<dbReference type="PROSITE" id="PS50005">
    <property type="entry name" value="TPR"/>
    <property type="match status" value="4"/>
</dbReference>
<protein>
    <submittedName>
        <fullName evidence="1">Uncharacterized protein</fullName>
    </submittedName>
</protein>
<dbReference type="PROSITE" id="PS50293">
    <property type="entry name" value="TPR_REGION"/>
    <property type="match status" value="1"/>
</dbReference>
<dbReference type="Pfam" id="PF13176">
    <property type="entry name" value="TPR_7"/>
    <property type="match status" value="1"/>
</dbReference>
<dbReference type="PANTHER" id="PTHR12558:SF13">
    <property type="entry name" value="CELL DIVISION CYCLE PROTEIN 27 HOMOLOG"/>
    <property type="match status" value="1"/>
</dbReference>
<dbReference type="SMART" id="SM00028">
    <property type="entry name" value="TPR"/>
    <property type="match status" value="4"/>
</dbReference>
<dbReference type="SUPFAM" id="SSF48452">
    <property type="entry name" value="TPR-like"/>
    <property type="match status" value="1"/>
</dbReference>
<accession>X1PXC4</accession>
<proteinExistence type="predicted"/>
<dbReference type="Pfam" id="PF14559">
    <property type="entry name" value="TPR_19"/>
    <property type="match status" value="1"/>
</dbReference>
<feature type="non-terminal residue" evidence="1">
    <location>
        <position position="242"/>
    </location>
</feature>
<organism evidence="1">
    <name type="scientific">marine sediment metagenome</name>
    <dbReference type="NCBI Taxonomy" id="412755"/>
    <lineage>
        <taxon>unclassified sequences</taxon>
        <taxon>metagenomes</taxon>
        <taxon>ecological metagenomes</taxon>
    </lineage>
</organism>
<dbReference type="InterPro" id="IPR019734">
    <property type="entry name" value="TPR_rpt"/>
</dbReference>